<evidence type="ECO:0000256" key="6">
    <source>
        <dbReference type="ARBA" id="ARBA00022989"/>
    </source>
</evidence>
<dbReference type="Proteomes" id="UP000217065">
    <property type="component" value="Unassembled WGS sequence"/>
</dbReference>
<evidence type="ECO:0000259" key="9">
    <source>
        <dbReference type="Pfam" id="PF00892"/>
    </source>
</evidence>
<feature type="transmembrane region" description="Helical" evidence="8">
    <location>
        <begin position="181"/>
        <end position="200"/>
    </location>
</feature>
<feature type="transmembrane region" description="Helical" evidence="8">
    <location>
        <begin position="37"/>
        <end position="54"/>
    </location>
</feature>
<dbReference type="Pfam" id="PF00892">
    <property type="entry name" value="EamA"/>
    <property type="match status" value="2"/>
</dbReference>
<keyword evidence="4" id="KW-1003">Cell membrane</keyword>
<dbReference type="AlphaFoldDB" id="A0A264W0U1"/>
<gene>
    <name evidence="10" type="primary">rarD</name>
    <name evidence="10" type="ORF">CF394_12605</name>
</gene>
<organism evidence="10 11">
    <name type="scientific">Tetzosporium hominis</name>
    <dbReference type="NCBI Taxonomy" id="2020506"/>
    <lineage>
        <taxon>Bacteria</taxon>
        <taxon>Bacillati</taxon>
        <taxon>Bacillota</taxon>
        <taxon>Bacilli</taxon>
        <taxon>Bacillales</taxon>
        <taxon>Caryophanaceae</taxon>
        <taxon>Tetzosporium</taxon>
    </lineage>
</organism>
<dbReference type="RefSeq" id="WP_094944067.1">
    <property type="nucleotide sequence ID" value="NZ_NOKQ01000276.1"/>
</dbReference>
<feature type="transmembrane region" description="Helical" evidence="8">
    <location>
        <begin position="106"/>
        <end position="123"/>
    </location>
</feature>
<accession>A0A264W0U1</accession>
<evidence type="ECO:0000256" key="4">
    <source>
        <dbReference type="ARBA" id="ARBA00022475"/>
    </source>
</evidence>
<comment type="caution">
    <text evidence="10">The sequence shown here is derived from an EMBL/GenBank/DDBJ whole genome shotgun (WGS) entry which is preliminary data.</text>
</comment>
<name>A0A264W0U1_9BACL</name>
<keyword evidence="11" id="KW-1185">Reference proteome</keyword>
<dbReference type="GO" id="GO:0005886">
    <property type="term" value="C:plasma membrane"/>
    <property type="evidence" value="ECO:0007669"/>
    <property type="project" value="UniProtKB-SubCell"/>
</dbReference>
<dbReference type="OrthoDB" id="369870at2"/>
<evidence type="ECO:0000256" key="1">
    <source>
        <dbReference type="ARBA" id="ARBA00004651"/>
    </source>
</evidence>
<sequence>MTTEQKGISQVFLAYLLWGLMPIYWKTVQHITSDEILSSRIVWSFIFTLLLITVMRDIPKLRKDLHSLWSDKKAFFSLMLASYLITANWFTFIFAVNNGELVQTSLGYYINPLISVMLGIVFLGEKLSDAQKAAVGIAAAGVLILTITYGQLPWISLVLAGSFAFYGLIKKQAKVGAITGLAIETFFVLPFAFAYMVYLFTQDSLQFIDSSIVTMLLLMLSGVATALPLLLYASGTKSIPLYLSGFIQYIAPTIMLILGVALYNEPFSNMEWTGFSFIWVALGLFSISKFIQIKRSLQE</sequence>
<keyword evidence="5 8" id="KW-0812">Transmembrane</keyword>
<evidence type="ECO:0000313" key="10">
    <source>
        <dbReference type="EMBL" id="OZS77208.1"/>
    </source>
</evidence>
<reference evidence="10 11" key="1">
    <citation type="submission" date="2017-07" db="EMBL/GenBank/DDBJ databases">
        <title>Tetzosporium hominis gen.nov. sp.nov.</title>
        <authorList>
            <person name="Tetz G."/>
            <person name="Tetz V."/>
        </authorList>
    </citation>
    <scope>NUCLEOTIDE SEQUENCE [LARGE SCALE GENOMIC DNA]</scope>
    <source>
        <strain evidence="10 11">VT-49</strain>
    </source>
</reference>
<feature type="transmembrane region" description="Helical" evidence="8">
    <location>
        <begin position="272"/>
        <end position="291"/>
    </location>
</feature>
<keyword evidence="6 8" id="KW-1133">Transmembrane helix</keyword>
<evidence type="ECO:0000256" key="2">
    <source>
        <dbReference type="ARBA" id="ARBA00007362"/>
    </source>
</evidence>
<evidence type="ECO:0000256" key="7">
    <source>
        <dbReference type="ARBA" id="ARBA00023136"/>
    </source>
</evidence>
<evidence type="ECO:0000256" key="8">
    <source>
        <dbReference type="SAM" id="Phobius"/>
    </source>
</evidence>
<evidence type="ECO:0000313" key="11">
    <source>
        <dbReference type="Proteomes" id="UP000217065"/>
    </source>
</evidence>
<feature type="domain" description="EamA" evidence="9">
    <location>
        <begin position="155"/>
        <end position="285"/>
    </location>
</feature>
<proteinExistence type="inferred from homology"/>
<dbReference type="InterPro" id="IPR000620">
    <property type="entry name" value="EamA_dom"/>
</dbReference>
<dbReference type="InterPro" id="IPR037185">
    <property type="entry name" value="EmrE-like"/>
</dbReference>
<comment type="subcellular location">
    <subcellularLocation>
        <location evidence="1">Cell membrane</location>
        <topology evidence="1">Multi-pass membrane protein</topology>
    </subcellularLocation>
</comment>
<dbReference type="SUPFAM" id="SSF103481">
    <property type="entry name" value="Multidrug resistance efflux transporter EmrE"/>
    <property type="match status" value="2"/>
</dbReference>
<protein>
    <submittedName>
        <fullName evidence="10">Protein RarD</fullName>
    </submittedName>
</protein>
<comment type="similarity">
    <text evidence="2">Belongs to the EamA transporter family.</text>
</comment>
<dbReference type="NCBIfam" id="TIGR00688">
    <property type="entry name" value="rarD"/>
    <property type="match status" value="1"/>
</dbReference>
<feature type="transmembrane region" description="Helical" evidence="8">
    <location>
        <begin position="75"/>
        <end position="94"/>
    </location>
</feature>
<keyword evidence="7 8" id="KW-0472">Membrane</keyword>
<evidence type="ECO:0000256" key="5">
    <source>
        <dbReference type="ARBA" id="ARBA00022692"/>
    </source>
</evidence>
<feature type="domain" description="EamA" evidence="9">
    <location>
        <begin position="6"/>
        <end position="146"/>
    </location>
</feature>
<feature type="transmembrane region" description="Helical" evidence="8">
    <location>
        <begin position="153"/>
        <end position="169"/>
    </location>
</feature>
<feature type="transmembrane region" description="Helical" evidence="8">
    <location>
        <begin position="7"/>
        <end position="25"/>
    </location>
</feature>
<dbReference type="EMBL" id="NOKQ01000276">
    <property type="protein sequence ID" value="OZS77208.1"/>
    <property type="molecule type" value="Genomic_DNA"/>
</dbReference>
<dbReference type="InterPro" id="IPR004626">
    <property type="entry name" value="RarD"/>
</dbReference>
<keyword evidence="3" id="KW-0813">Transport</keyword>
<dbReference type="PANTHER" id="PTHR22911">
    <property type="entry name" value="ACYL-MALONYL CONDENSING ENZYME-RELATED"/>
    <property type="match status" value="1"/>
</dbReference>
<dbReference type="PANTHER" id="PTHR22911:SF137">
    <property type="entry name" value="SOLUTE CARRIER FAMILY 35 MEMBER G2-RELATED"/>
    <property type="match status" value="1"/>
</dbReference>
<evidence type="ECO:0000256" key="3">
    <source>
        <dbReference type="ARBA" id="ARBA00022448"/>
    </source>
</evidence>
<feature type="transmembrane region" description="Helical" evidence="8">
    <location>
        <begin position="239"/>
        <end position="260"/>
    </location>
</feature>
<feature type="transmembrane region" description="Helical" evidence="8">
    <location>
        <begin position="212"/>
        <end position="232"/>
    </location>
</feature>